<dbReference type="Pfam" id="PF00303">
    <property type="entry name" value="Thymidylat_synt"/>
    <property type="match status" value="1"/>
</dbReference>
<keyword evidence="8" id="KW-1185">Reference proteome</keyword>
<dbReference type="GO" id="GO:0006231">
    <property type="term" value="P:dTMP biosynthetic process"/>
    <property type="evidence" value="ECO:0007669"/>
    <property type="project" value="UniProtKB-UniRule"/>
</dbReference>
<proteinExistence type="inferred from homology"/>
<evidence type="ECO:0000256" key="5">
    <source>
        <dbReference type="HAMAP-Rule" id="MF_01686"/>
    </source>
</evidence>
<dbReference type="GO" id="GO:0032259">
    <property type="term" value="P:methylation"/>
    <property type="evidence" value="ECO:0007669"/>
    <property type="project" value="UniProtKB-KW"/>
</dbReference>
<organism evidence="7 8">
    <name type="scientific">Methanoculleus sediminis</name>
    <dbReference type="NCBI Taxonomy" id="1550566"/>
    <lineage>
        <taxon>Archaea</taxon>
        <taxon>Methanobacteriati</taxon>
        <taxon>Methanobacteriota</taxon>
        <taxon>Stenosarchaea group</taxon>
        <taxon>Methanomicrobia</taxon>
        <taxon>Methanomicrobiales</taxon>
        <taxon>Methanomicrobiaceae</taxon>
        <taxon>Methanoculleus</taxon>
    </lineage>
</organism>
<dbReference type="EMBL" id="JXOJ01000001">
    <property type="protein sequence ID" value="KLK89192.1"/>
    <property type="molecule type" value="Genomic_DNA"/>
</dbReference>
<dbReference type="InterPro" id="IPR036926">
    <property type="entry name" value="Thymidate_synth/dCMP_Mease_sf"/>
</dbReference>
<dbReference type="GO" id="GO:0004799">
    <property type="term" value="F:thymidylate synthase activity"/>
    <property type="evidence" value="ECO:0007669"/>
    <property type="project" value="UniProtKB-UniRule"/>
</dbReference>
<keyword evidence="3 5" id="KW-0808">Transferase</keyword>
<evidence type="ECO:0000313" key="8">
    <source>
        <dbReference type="Proteomes" id="UP000035301"/>
    </source>
</evidence>
<dbReference type="EC" id="2.1.1.-" evidence="5"/>
<comment type="subunit">
    <text evidence="5">Monomer.</text>
</comment>
<dbReference type="InterPro" id="IPR045097">
    <property type="entry name" value="Thymidate_synth/dCMP_Mease"/>
</dbReference>
<name>A0A0H1R9A7_9EURY</name>
<dbReference type="Proteomes" id="UP000035301">
    <property type="component" value="Unassembled WGS sequence"/>
</dbReference>
<keyword evidence="4 5" id="KW-0545">Nucleotide biosynthesis</keyword>
<dbReference type="SUPFAM" id="SSF55831">
    <property type="entry name" value="Thymidylate synthase/dCMP hydroxymethylase"/>
    <property type="match status" value="1"/>
</dbReference>
<dbReference type="HAMAP" id="MF_01686">
    <property type="entry name" value="Thymidy_synth_arch"/>
    <property type="match status" value="1"/>
</dbReference>
<dbReference type="NCBIfam" id="TIGR03283">
    <property type="entry name" value="thy_syn_methano"/>
    <property type="match status" value="1"/>
</dbReference>
<comment type="subcellular location">
    <subcellularLocation>
        <location evidence="5">Cytoplasm</location>
    </subcellularLocation>
</comment>
<accession>A0A0H1R9A7</accession>
<evidence type="ECO:0000256" key="4">
    <source>
        <dbReference type="ARBA" id="ARBA00022727"/>
    </source>
</evidence>
<dbReference type="GO" id="GO:0006235">
    <property type="term" value="P:dTTP biosynthetic process"/>
    <property type="evidence" value="ECO:0007669"/>
    <property type="project" value="UniProtKB-UniRule"/>
</dbReference>
<evidence type="ECO:0000256" key="3">
    <source>
        <dbReference type="ARBA" id="ARBA00022679"/>
    </source>
</evidence>
<dbReference type="RefSeq" id="WP_048180136.1">
    <property type="nucleotide sequence ID" value="NZ_JXOJ01000001.1"/>
</dbReference>
<comment type="pathway">
    <text evidence="5">Pyrimidine metabolism; dTTP biosynthesis.</text>
</comment>
<gene>
    <name evidence="5" type="primary">thyA</name>
    <name evidence="7" type="ORF">SZ63_01775</name>
</gene>
<comment type="caution">
    <text evidence="7">The sequence shown here is derived from an EMBL/GenBank/DDBJ whole genome shotgun (WGS) entry which is preliminary data.</text>
</comment>
<dbReference type="Gene3D" id="3.30.572.10">
    <property type="entry name" value="Thymidylate synthase/dCMP hydroxymethylase domain"/>
    <property type="match status" value="1"/>
</dbReference>
<dbReference type="PANTHER" id="PTHR11548:SF1">
    <property type="entry name" value="THYMIDYLATE SYNTHASE 1"/>
    <property type="match status" value="1"/>
</dbReference>
<keyword evidence="2 5" id="KW-0489">Methyltransferase</keyword>
<evidence type="ECO:0000256" key="2">
    <source>
        <dbReference type="ARBA" id="ARBA00022603"/>
    </source>
</evidence>
<keyword evidence="1 5" id="KW-0963">Cytoplasm</keyword>
<comment type="similarity">
    <text evidence="5">Belongs to the thymidylate synthase family. Archaeal-type ThyA subfamily.</text>
</comment>
<dbReference type="GO" id="GO:0005829">
    <property type="term" value="C:cytosol"/>
    <property type="evidence" value="ECO:0007669"/>
    <property type="project" value="TreeGrafter"/>
</dbReference>
<sequence>MRIIRAPTLARAHELAVRTVLEKGWVLDTENDEATIECEELALEVESPESVPMASPASRFQQRFLDVYADNLLHGSDAKFEYDYHRRLFDWGEKLRVAPLERPDCSVQEQLRVAPEGEDVHVDQIDYIARKLAAAPNSRRAVAITWNPVVDENLDDCPCLQLVQCLLRDGKLQMKVVFRSNDILSAAGSNMYALVRLQKMIADRLGVPCGRYTHIALVPHIYYRRDLNDIEPFCRSGTEIRPVAEVCRACGKCPRSSGA</sequence>
<reference evidence="7 8" key="1">
    <citation type="journal article" date="2015" name="Int. J. Syst. Evol. Microbiol.">
        <title>Methanoculleus sediminis sp. nov., a methanogen from sediments near a submarine mud volcano.</title>
        <authorList>
            <person name="Chen S.C."/>
            <person name="Chen M.F."/>
            <person name="Lai M.C."/>
            <person name="Weng C.Y."/>
            <person name="Wu S.Y."/>
            <person name="Lin S."/>
            <person name="Yang T.F."/>
            <person name="Chen P.C."/>
        </authorList>
    </citation>
    <scope>NUCLEOTIDE SEQUENCE [LARGE SCALE GENOMIC DNA]</scope>
    <source>
        <strain evidence="7 8">S3Fa</strain>
    </source>
</reference>
<dbReference type="STRING" id="1550566.SZ63_01775"/>
<feature type="domain" description="Thymidylate synthase/dCMP hydroxymethylase" evidence="6">
    <location>
        <begin position="110"/>
        <end position="224"/>
    </location>
</feature>
<evidence type="ECO:0000256" key="1">
    <source>
        <dbReference type="ARBA" id="ARBA00022490"/>
    </source>
</evidence>
<dbReference type="OrthoDB" id="50118at2157"/>
<dbReference type="InterPro" id="IPR014620">
    <property type="entry name" value="Thymidylate_synthase_arc"/>
</dbReference>
<dbReference type="UniPathway" id="UPA00575"/>
<dbReference type="AlphaFoldDB" id="A0A0H1R9A7"/>
<evidence type="ECO:0000313" key="7">
    <source>
        <dbReference type="EMBL" id="KLK89192.1"/>
    </source>
</evidence>
<dbReference type="PANTHER" id="PTHR11548">
    <property type="entry name" value="THYMIDYLATE SYNTHASE 1"/>
    <property type="match status" value="1"/>
</dbReference>
<dbReference type="PATRIC" id="fig|1550566.3.peg.371"/>
<evidence type="ECO:0000259" key="6">
    <source>
        <dbReference type="Pfam" id="PF00303"/>
    </source>
</evidence>
<dbReference type="PIRSF" id="PIRSF036752">
    <property type="entry name" value="TSase_MJ051"/>
    <property type="match status" value="1"/>
</dbReference>
<protein>
    <recommendedName>
        <fullName evidence="5">Putative thymidylate synthase</fullName>
        <shortName evidence="5">TS</shortName>
        <shortName evidence="5">TSase</shortName>
        <ecNumber evidence="5">2.1.1.-</ecNumber>
    </recommendedName>
</protein>
<comment type="function">
    <text evidence="5">May catalyze the biosynthesis of dTMP using an unknown cosubstrate.</text>
</comment>
<feature type="active site" evidence="5">
    <location>
        <position position="159"/>
    </location>
</feature>
<dbReference type="InterPro" id="IPR023451">
    <property type="entry name" value="Thymidate_synth/dCMP_Mease_dom"/>
</dbReference>